<dbReference type="Pfam" id="PF00271">
    <property type="entry name" value="Helicase_C"/>
    <property type="match status" value="1"/>
</dbReference>
<comment type="function">
    <text evidence="12">Initiates the restart of stalled replication forks, which reloads the replicative helicase on sites other than the origin of replication. Recognizes and binds to abandoned replication forks and remodels them to uncover a helicase loading site. Promotes assembly of the primosome at these replication forks.</text>
</comment>
<feature type="domain" description="Helicase C-terminal" evidence="14">
    <location>
        <begin position="559"/>
        <end position="711"/>
    </location>
</feature>
<keyword evidence="3 12" id="KW-0479">Metal-binding</keyword>
<gene>
    <name evidence="12" type="primary">priA</name>
    <name evidence="15" type="ORF">SAMN05660462_01526</name>
</gene>
<comment type="catalytic activity">
    <reaction evidence="12">
        <text>Couples ATP hydrolysis with the unwinding of duplex DNA by translocating in the 3'-5' direction.</text>
        <dbReference type="EC" id="5.6.2.4"/>
    </reaction>
</comment>
<dbReference type="Pfam" id="PF00270">
    <property type="entry name" value="DEAD"/>
    <property type="match status" value="1"/>
</dbReference>
<dbReference type="Pfam" id="PF17764">
    <property type="entry name" value="PriA_3primeBD"/>
    <property type="match status" value="1"/>
</dbReference>
<feature type="binding site" evidence="12">
    <location>
        <position position="536"/>
    </location>
    <ligand>
        <name>Zn(2+)</name>
        <dbReference type="ChEBI" id="CHEBI:29105"/>
        <label>2</label>
    </ligand>
</feature>
<dbReference type="OrthoDB" id="9759544at2"/>
<dbReference type="GO" id="GO:0016887">
    <property type="term" value="F:ATP hydrolysis activity"/>
    <property type="evidence" value="ECO:0007669"/>
    <property type="project" value="RHEA"/>
</dbReference>
<accession>A0A1H3PL60</accession>
<feature type="binding site" evidence="12">
    <location>
        <position position="524"/>
    </location>
    <ligand>
        <name>Zn(2+)</name>
        <dbReference type="ChEBI" id="CHEBI:29105"/>
        <label>1</label>
    </ligand>
</feature>
<keyword evidence="8 12" id="KW-0067">ATP-binding</keyword>
<name>A0A1H3PL60_9FIRM</name>
<organism evidence="15 16">
    <name type="scientific">Proteiniborus ethanoligenes</name>
    <dbReference type="NCBI Taxonomy" id="415015"/>
    <lineage>
        <taxon>Bacteria</taxon>
        <taxon>Bacillati</taxon>
        <taxon>Bacillota</taxon>
        <taxon>Clostridia</taxon>
        <taxon>Eubacteriales</taxon>
        <taxon>Proteiniborus</taxon>
    </lineage>
</organism>
<dbReference type="PROSITE" id="PS51194">
    <property type="entry name" value="HELICASE_CTER"/>
    <property type="match status" value="1"/>
</dbReference>
<keyword evidence="5 12" id="KW-0378">Hydrolase</keyword>
<dbReference type="GO" id="GO:0006310">
    <property type="term" value="P:DNA recombination"/>
    <property type="evidence" value="ECO:0007669"/>
    <property type="project" value="InterPro"/>
</dbReference>
<dbReference type="InterPro" id="IPR027417">
    <property type="entry name" value="P-loop_NTPase"/>
</dbReference>
<dbReference type="SMART" id="SM00487">
    <property type="entry name" value="DEXDc"/>
    <property type="match status" value="1"/>
</dbReference>
<dbReference type="GO" id="GO:0006302">
    <property type="term" value="P:double-strand break repair"/>
    <property type="evidence" value="ECO:0007669"/>
    <property type="project" value="InterPro"/>
</dbReference>
<evidence type="ECO:0000259" key="13">
    <source>
        <dbReference type="PROSITE" id="PS51192"/>
    </source>
</evidence>
<evidence type="ECO:0000256" key="7">
    <source>
        <dbReference type="ARBA" id="ARBA00022833"/>
    </source>
</evidence>
<comment type="subunit">
    <text evidence="12">Component of the replication restart primosome.</text>
</comment>
<dbReference type="PANTHER" id="PTHR30580:SF0">
    <property type="entry name" value="PRIMOSOMAL PROTEIN N"/>
    <property type="match status" value="1"/>
</dbReference>
<evidence type="ECO:0000313" key="16">
    <source>
        <dbReference type="Proteomes" id="UP000198625"/>
    </source>
</evidence>
<feature type="binding site" evidence="12">
    <location>
        <position position="564"/>
    </location>
    <ligand>
        <name>Zn(2+)</name>
        <dbReference type="ChEBI" id="CHEBI:29105"/>
        <label>1</label>
    </ligand>
</feature>
<comment type="cofactor">
    <cofactor evidence="12">
        <name>Zn(2+)</name>
        <dbReference type="ChEBI" id="CHEBI:29105"/>
    </cofactor>
    <text evidence="12">Binds 2 zinc ions per subunit.</text>
</comment>
<keyword evidence="9 12" id="KW-0238">DNA-binding</keyword>
<dbReference type="NCBIfam" id="NF004066">
    <property type="entry name" value="PRK05580.1-3"/>
    <property type="match status" value="1"/>
</dbReference>
<dbReference type="InterPro" id="IPR041222">
    <property type="entry name" value="PriA_3primeBD"/>
</dbReference>
<dbReference type="SUPFAM" id="SSF52540">
    <property type="entry name" value="P-loop containing nucleoside triphosphate hydrolases"/>
    <property type="match status" value="2"/>
</dbReference>
<feature type="binding site" evidence="12">
    <location>
        <position position="551"/>
    </location>
    <ligand>
        <name>Zn(2+)</name>
        <dbReference type="ChEBI" id="CHEBI:29105"/>
        <label>2</label>
    </ligand>
</feature>
<dbReference type="Proteomes" id="UP000198625">
    <property type="component" value="Unassembled WGS sequence"/>
</dbReference>
<dbReference type="PANTHER" id="PTHR30580">
    <property type="entry name" value="PRIMOSOMAL PROTEIN N"/>
    <property type="match status" value="1"/>
</dbReference>
<dbReference type="InterPro" id="IPR042115">
    <property type="entry name" value="PriA_3primeBD_sf"/>
</dbReference>
<evidence type="ECO:0000256" key="1">
    <source>
        <dbReference type="ARBA" id="ARBA00022515"/>
    </source>
</evidence>
<evidence type="ECO:0000256" key="4">
    <source>
        <dbReference type="ARBA" id="ARBA00022741"/>
    </source>
</evidence>
<feature type="binding site" evidence="12">
    <location>
        <position position="533"/>
    </location>
    <ligand>
        <name>Zn(2+)</name>
        <dbReference type="ChEBI" id="CHEBI:29105"/>
        <label>2</label>
    </ligand>
</feature>
<evidence type="ECO:0000256" key="2">
    <source>
        <dbReference type="ARBA" id="ARBA00022705"/>
    </source>
</evidence>
<dbReference type="InterPro" id="IPR041236">
    <property type="entry name" value="PriA_C"/>
</dbReference>
<evidence type="ECO:0000256" key="11">
    <source>
        <dbReference type="ARBA" id="ARBA00048988"/>
    </source>
</evidence>
<keyword evidence="4 12" id="KW-0547">Nucleotide-binding</keyword>
<dbReference type="RefSeq" id="WP_091729412.1">
    <property type="nucleotide sequence ID" value="NZ_FNQE01000015.1"/>
</dbReference>
<proteinExistence type="inferred from homology"/>
<evidence type="ECO:0000256" key="8">
    <source>
        <dbReference type="ARBA" id="ARBA00022840"/>
    </source>
</evidence>
<evidence type="ECO:0000313" key="15">
    <source>
        <dbReference type="EMBL" id="SDZ01585.1"/>
    </source>
</evidence>
<reference evidence="15 16" key="1">
    <citation type="submission" date="2016-10" db="EMBL/GenBank/DDBJ databases">
        <authorList>
            <person name="de Groot N.N."/>
        </authorList>
    </citation>
    <scope>NUCLEOTIDE SEQUENCE [LARGE SCALE GENOMIC DNA]</scope>
    <source>
        <strain evidence="15 16">DSM 21650</strain>
    </source>
</reference>
<dbReference type="Pfam" id="PF18074">
    <property type="entry name" value="PriA_C"/>
    <property type="match status" value="1"/>
</dbReference>
<dbReference type="InterPro" id="IPR001650">
    <property type="entry name" value="Helicase_C-like"/>
</dbReference>
<keyword evidence="6 12" id="KW-0347">Helicase</keyword>
<dbReference type="InterPro" id="IPR005259">
    <property type="entry name" value="PriA"/>
</dbReference>
<dbReference type="InterPro" id="IPR040498">
    <property type="entry name" value="PriA_CRR"/>
</dbReference>
<dbReference type="NCBIfam" id="TIGR00595">
    <property type="entry name" value="priA"/>
    <property type="match status" value="1"/>
</dbReference>
<evidence type="ECO:0000256" key="5">
    <source>
        <dbReference type="ARBA" id="ARBA00022801"/>
    </source>
</evidence>
<dbReference type="GO" id="GO:0008270">
    <property type="term" value="F:zinc ion binding"/>
    <property type="evidence" value="ECO:0007669"/>
    <property type="project" value="UniProtKB-UniRule"/>
</dbReference>
<dbReference type="GO" id="GO:1990077">
    <property type="term" value="C:primosome complex"/>
    <property type="evidence" value="ECO:0007669"/>
    <property type="project" value="UniProtKB-UniRule"/>
</dbReference>
<dbReference type="GO" id="GO:0003677">
    <property type="term" value="F:DNA binding"/>
    <property type="evidence" value="ECO:0007669"/>
    <property type="project" value="UniProtKB-UniRule"/>
</dbReference>
<dbReference type="EMBL" id="FNQE01000015">
    <property type="protein sequence ID" value="SDZ01585.1"/>
    <property type="molecule type" value="Genomic_DNA"/>
</dbReference>
<dbReference type="FunFam" id="3.40.50.300:FF:000489">
    <property type="entry name" value="Primosome assembly protein PriA"/>
    <property type="match status" value="1"/>
</dbReference>
<dbReference type="Gene3D" id="3.40.1440.60">
    <property type="entry name" value="PriA, 3(prime) DNA-binding domain"/>
    <property type="match status" value="1"/>
</dbReference>
<evidence type="ECO:0000259" key="14">
    <source>
        <dbReference type="PROSITE" id="PS51194"/>
    </source>
</evidence>
<dbReference type="InterPro" id="IPR011545">
    <property type="entry name" value="DEAD/DEAH_box_helicase_dom"/>
</dbReference>
<dbReference type="CDD" id="cd17929">
    <property type="entry name" value="DEXHc_priA"/>
    <property type="match status" value="1"/>
</dbReference>
<keyword evidence="2 12" id="KW-0235">DNA replication</keyword>
<dbReference type="STRING" id="415015.SAMN05660462_01526"/>
<dbReference type="InterPro" id="IPR014001">
    <property type="entry name" value="Helicase_ATP-bd"/>
</dbReference>
<dbReference type="SMART" id="SM00490">
    <property type="entry name" value="HELICc"/>
    <property type="match status" value="1"/>
</dbReference>
<keyword evidence="7 12" id="KW-0862">Zinc</keyword>
<evidence type="ECO:0000256" key="6">
    <source>
        <dbReference type="ARBA" id="ARBA00022806"/>
    </source>
</evidence>
<dbReference type="GO" id="GO:0006269">
    <property type="term" value="P:DNA replication, synthesis of primer"/>
    <property type="evidence" value="ECO:0007669"/>
    <property type="project" value="UniProtKB-KW"/>
</dbReference>
<keyword evidence="10 12" id="KW-0413">Isomerase</keyword>
<evidence type="ECO:0000256" key="10">
    <source>
        <dbReference type="ARBA" id="ARBA00023235"/>
    </source>
</evidence>
<evidence type="ECO:0000256" key="3">
    <source>
        <dbReference type="ARBA" id="ARBA00022723"/>
    </source>
</evidence>
<keyword evidence="16" id="KW-1185">Reference proteome</keyword>
<dbReference type="HAMAP" id="MF_00983">
    <property type="entry name" value="PriA"/>
    <property type="match status" value="1"/>
</dbReference>
<dbReference type="CDD" id="cd18804">
    <property type="entry name" value="SF2_C_priA"/>
    <property type="match status" value="1"/>
</dbReference>
<feature type="domain" description="Helicase ATP-binding" evidence="13">
    <location>
        <begin position="296"/>
        <end position="462"/>
    </location>
</feature>
<protein>
    <recommendedName>
        <fullName evidence="12">Replication restart protein PriA</fullName>
    </recommendedName>
    <alternativeName>
        <fullName evidence="12">ATP-dependent DNA helicase PriA</fullName>
        <ecNumber evidence="12">5.6.2.4</ecNumber>
    </alternativeName>
    <alternativeName>
        <fullName evidence="12">DNA 3'-5' helicase PriA</fullName>
    </alternativeName>
</protein>
<feature type="binding site" evidence="12">
    <location>
        <position position="527"/>
    </location>
    <ligand>
        <name>Zn(2+)</name>
        <dbReference type="ChEBI" id="CHEBI:29105"/>
        <label>1</label>
    </ligand>
</feature>
<dbReference type="AlphaFoldDB" id="A0A1H3PL60"/>
<evidence type="ECO:0000256" key="9">
    <source>
        <dbReference type="ARBA" id="ARBA00023125"/>
    </source>
</evidence>
<dbReference type="EC" id="5.6.2.4" evidence="12"/>
<dbReference type="PROSITE" id="PS51192">
    <property type="entry name" value="HELICASE_ATP_BIND_1"/>
    <property type="match status" value="1"/>
</dbReference>
<feature type="binding site" evidence="12">
    <location>
        <position position="567"/>
    </location>
    <ligand>
        <name>Zn(2+)</name>
        <dbReference type="ChEBI" id="CHEBI:29105"/>
        <label>1</label>
    </ligand>
</feature>
<dbReference type="GO" id="GO:0005524">
    <property type="term" value="F:ATP binding"/>
    <property type="evidence" value="ECO:0007669"/>
    <property type="project" value="UniProtKB-UniRule"/>
</dbReference>
<keyword evidence="1 12" id="KW-0639">Primosome</keyword>
<comment type="catalytic activity">
    <reaction evidence="11 12">
        <text>ATP + H2O = ADP + phosphate + H(+)</text>
        <dbReference type="Rhea" id="RHEA:13065"/>
        <dbReference type="ChEBI" id="CHEBI:15377"/>
        <dbReference type="ChEBI" id="CHEBI:15378"/>
        <dbReference type="ChEBI" id="CHEBI:30616"/>
        <dbReference type="ChEBI" id="CHEBI:43474"/>
        <dbReference type="ChEBI" id="CHEBI:456216"/>
        <dbReference type="EC" id="5.6.2.4"/>
    </reaction>
</comment>
<sequence>MTCKIFAEVVVDNTSSSTDKLFTYSIPSKYEKDAKIGRKVLVPFGRGNKLVEGMIINLINHTDVDFDRLKPIKTVLHDSIFLSENLIKLSLWIKDMYMAQYSEVIKTMMPSGTTNKVIELISLTCKEEDIYHKVKSKNGIKILEYLFKYGESDLQKIKEATGITNINPSINLLLKNSLIQIDKRISAEVNKKYEKFIYKKFSGKDRDNILGNIAPNATKQKEIIKYIQDKEVVSLKELMIDTNCSLSSVKSLEEKGYLKIEEIEVRREAITKEIHLYKKLDLTKDQQKCVDAIYNDYVENGFNKFLIHGVTGSGKTEIYLQLIEKILDMGKEAIVLVPEISLTPQTVERFAGRFKNKVAVLHSGLSYGERYDEWRKIKAGEVQIAVGARSAIFAPFDNLGLIIIDEEHETSYKSSINPKYNAIEVGEKRCEIENATLILGSATPSIESYYKAKEGEYKLLELPNRVNNKSLPKIEVIDMKTELDNGNKSMFSNELYNAIRDNLNNKKQTILFLNRRGFSTFVSCRKCGFVVKCKECDIALTYHGAQNILKCHYCGYTFKPPTVCPSCQSKYIKYFGIGTQKVEDEVKKLFPQGRIVRMDMDTTSTKGSHERIFEKMKKGSIDILIGTQMISKGLDFPNVTLVGIIAADTTLNIPDFKASERTFQLLTQVGGRAGRGEYEGRVILQTYEPDHYSILTAQYHDYISFYEKEISIRKAFDYPPFTNIVSIIVSGENEKDVFESSKQIANKIKEDIIKETNDLDLVNKIIGPMEAPIYRIKGRFRRQIIIKIKESRLSLIIKVLDRVNKESRTKNYFENIRISTDINPVSII</sequence>
<feature type="binding site" evidence="12">
    <location>
        <position position="554"/>
    </location>
    <ligand>
        <name>Zn(2+)</name>
        <dbReference type="ChEBI" id="CHEBI:29105"/>
        <label>2</label>
    </ligand>
</feature>
<evidence type="ECO:0000256" key="12">
    <source>
        <dbReference type="HAMAP-Rule" id="MF_00983"/>
    </source>
</evidence>
<dbReference type="Pfam" id="PF18319">
    <property type="entry name" value="Zn_ribbon_PriA"/>
    <property type="match status" value="1"/>
</dbReference>
<dbReference type="GO" id="GO:0043138">
    <property type="term" value="F:3'-5' DNA helicase activity"/>
    <property type="evidence" value="ECO:0007669"/>
    <property type="project" value="UniProtKB-EC"/>
</dbReference>
<comment type="similarity">
    <text evidence="12">Belongs to the helicase family. PriA subfamily.</text>
</comment>
<dbReference type="Gene3D" id="3.40.50.300">
    <property type="entry name" value="P-loop containing nucleotide triphosphate hydrolases"/>
    <property type="match status" value="2"/>
</dbReference>
<dbReference type="GO" id="GO:0006270">
    <property type="term" value="P:DNA replication initiation"/>
    <property type="evidence" value="ECO:0007669"/>
    <property type="project" value="TreeGrafter"/>
</dbReference>